<comment type="similarity">
    <text evidence="1 11">Belongs to the peptidase S24 family.</text>
</comment>
<keyword evidence="6 11" id="KW-0068">Autocatalytic cleavage</keyword>
<evidence type="ECO:0000256" key="4">
    <source>
        <dbReference type="ARBA" id="ARBA00022801"/>
    </source>
</evidence>
<evidence type="ECO:0000313" key="14">
    <source>
        <dbReference type="Proteomes" id="UP001281656"/>
    </source>
</evidence>
<keyword evidence="9" id="KW-0742">SOS response</keyword>
<dbReference type="InterPro" id="IPR050077">
    <property type="entry name" value="LexA_repressor"/>
</dbReference>
<dbReference type="InterPro" id="IPR036286">
    <property type="entry name" value="LexA/Signal_pep-like_sf"/>
</dbReference>
<gene>
    <name evidence="13" type="ORF">P8V03_09735</name>
</gene>
<evidence type="ECO:0000256" key="10">
    <source>
        <dbReference type="PROSITE-ProRule" id="PRU00560"/>
    </source>
</evidence>
<evidence type="ECO:0000256" key="2">
    <source>
        <dbReference type="ARBA" id="ARBA00022741"/>
    </source>
</evidence>
<dbReference type="InterPro" id="IPR039418">
    <property type="entry name" value="LexA-like"/>
</dbReference>
<evidence type="ECO:0000256" key="5">
    <source>
        <dbReference type="ARBA" id="ARBA00022806"/>
    </source>
</evidence>
<keyword evidence="7 10" id="KW-0067">ATP-binding</keyword>
<feature type="domain" description="UvrD-like helicase ATP-binding" evidence="12">
    <location>
        <begin position="2"/>
        <end position="380"/>
    </location>
</feature>
<dbReference type="InterPro" id="IPR027417">
    <property type="entry name" value="P-loop_NTPase"/>
</dbReference>
<dbReference type="SUPFAM" id="SSF52540">
    <property type="entry name" value="P-loop containing nucleoside triphosphate hydrolases"/>
    <property type="match status" value="1"/>
</dbReference>
<dbReference type="InterPro" id="IPR014016">
    <property type="entry name" value="UvrD-like_ATP-bd"/>
</dbReference>
<keyword evidence="4 10" id="KW-0378">Hydrolase</keyword>
<dbReference type="Gene3D" id="1.10.10.160">
    <property type="match status" value="1"/>
</dbReference>
<dbReference type="PRINTS" id="PR00726">
    <property type="entry name" value="LEXASERPTASE"/>
</dbReference>
<keyword evidence="2 10" id="KW-0547">Nucleotide-binding</keyword>
<accession>A0ABU4JU14</accession>
<dbReference type="InterPro" id="IPR013986">
    <property type="entry name" value="DExx_box_DNA_helicase_dom_sf"/>
</dbReference>
<evidence type="ECO:0000256" key="3">
    <source>
        <dbReference type="ARBA" id="ARBA00022763"/>
    </source>
</evidence>
<evidence type="ECO:0000256" key="6">
    <source>
        <dbReference type="ARBA" id="ARBA00022813"/>
    </source>
</evidence>
<evidence type="ECO:0000259" key="12">
    <source>
        <dbReference type="PROSITE" id="PS51198"/>
    </source>
</evidence>
<evidence type="ECO:0000313" key="13">
    <source>
        <dbReference type="EMBL" id="MDW8801434.1"/>
    </source>
</evidence>
<evidence type="ECO:0000256" key="1">
    <source>
        <dbReference type="ARBA" id="ARBA00007484"/>
    </source>
</evidence>
<dbReference type="InterPro" id="IPR015927">
    <property type="entry name" value="Peptidase_S24_S26A/B/C"/>
</dbReference>
<dbReference type="CDD" id="cd06529">
    <property type="entry name" value="S24_LexA-like"/>
    <property type="match status" value="1"/>
</dbReference>
<dbReference type="PANTHER" id="PTHR33516">
    <property type="entry name" value="LEXA REPRESSOR"/>
    <property type="match status" value="1"/>
</dbReference>
<dbReference type="SUPFAM" id="SSF51306">
    <property type="entry name" value="LexA/Signal peptidase"/>
    <property type="match status" value="1"/>
</dbReference>
<evidence type="ECO:0000256" key="7">
    <source>
        <dbReference type="ARBA" id="ARBA00022840"/>
    </source>
</evidence>
<sequence length="533" mass="61616">MKLDTAQKRIIRSKVLGYNLVRGTAGSGKTTVAVNRSIFLKDNYCLYETDKILMVAQNDSHLQQIKETLHKTEESQTEFITLFSNQVDKVHLETIDNIVYSYFLEHRRKNKYNCKLIIKEEQYEITKQCLNEIKNSYKGLKVLNERYIEFIIDEINWIKDCNYIKLEEYQKADRVGRKVTKEQGPKRLLKNSKAREAIFNMMQLYNNLLKEKNLVDQRDITLLATKYAEDSKKKYSHIIADDSQDLTKIQLEFLDLLCSKKAYSNIMLIVNREKHLNQNGWITKGRKFASLNLDENIKKYSLNKKYGPSGQLENDFKSIETSQEQLDILNSCGDSKNNINNPAKLNEKYGEKGIIEMSNNTSPFIEKFQYCDLRHSRKYSFTRDLNNISELLVKSGDSEDVYSIEELKQLAVYSDIAAGEPILMNSDIEGDFYIPQHWLKGVKDCFLLKVKGDSMIEADIDDGDYVVIRKQYAAQNNDIVAVDLDGNATLKRLQIGKGRIVLMPENEKYYPIEITDNEINVIGVAVGVVKQKI</sequence>
<dbReference type="EMBL" id="JARUJP010000009">
    <property type="protein sequence ID" value="MDW8801434.1"/>
    <property type="molecule type" value="Genomic_DNA"/>
</dbReference>
<reference evidence="13 14" key="1">
    <citation type="submission" date="2023-04" db="EMBL/GenBank/DDBJ databases">
        <title>Clostridium tannerae sp. nov., isolated from the fecal material of an alpaca.</title>
        <authorList>
            <person name="Miller S."/>
            <person name="Hendry M."/>
            <person name="King J."/>
            <person name="Sankaranarayanan K."/>
            <person name="Lawson P.A."/>
        </authorList>
    </citation>
    <scope>NUCLEOTIDE SEQUENCE [LARGE SCALE GENOMIC DNA]</scope>
    <source>
        <strain evidence="13 14">A1-XYC3</strain>
    </source>
</reference>
<dbReference type="PROSITE" id="PS51198">
    <property type="entry name" value="UVRD_HELICASE_ATP_BIND"/>
    <property type="match status" value="1"/>
</dbReference>
<keyword evidence="5 10" id="KW-0347">Helicase</keyword>
<feature type="binding site" evidence="10">
    <location>
        <begin position="23"/>
        <end position="30"/>
    </location>
    <ligand>
        <name>ATP</name>
        <dbReference type="ChEBI" id="CHEBI:30616"/>
    </ligand>
</feature>
<protein>
    <submittedName>
        <fullName evidence="13">S24 family peptidase</fullName>
    </submittedName>
</protein>
<comment type="caution">
    <text evidence="13">The sequence shown here is derived from an EMBL/GenBank/DDBJ whole genome shotgun (WGS) entry which is preliminary data.</text>
</comment>
<evidence type="ECO:0000256" key="9">
    <source>
        <dbReference type="ARBA" id="ARBA00023236"/>
    </source>
</evidence>
<organism evidence="13 14">
    <name type="scientific">Clostridium tanneri</name>
    <dbReference type="NCBI Taxonomy" id="3037988"/>
    <lineage>
        <taxon>Bacteria</taxon>
        <taxon>Bacillati</taxon>
        <taxon>Bacillota</taxon>
        <taxon>Clostridia</taxon>
        <taxon>Eubacteriales</taxon>
        <taxon>Clostridiaceae</taxon>
        <taxon>Clostridium</taxon>
    </lineage>
</organism>
<evidence type="ECO:0000256" key="8">
    <source>
        <dbReference type="ARBA" id="ARBA00023204"/>
    </source>
</evidence>
<keyword evidence="3" id="KW-0227">DNA damage</keyword>
<dbReference type="Gene3D" id="2.10.109.10">
    <property type="entry name" value="Umud Fragment, subunit A"/>
    <property type="match status" value="1"/>
</dbReference>
<dbReference type="RefSeq" id="WP_318798015.1">
    <property type="nucleotide sequence ID" value="NZ_JARUJP010000009.1"/>
</dbReference>
<keyword evidence="14" id="KW-1185">Reference proteome</keyword>
<name>A0ABU4JU14_9CLOT</name>
<proteinExistence type="inferred from homology"/>
<keyword evidence="8" id="KW-0234">DNA repair</keyword>
<dbReference type="Gene3D" id="3.40.50.300">
    <property type="entry name" value="P-loop containing nucleotide triphosphate hydrolases"/>
    <property type="match status" value="1"/>
</dbReference>
<dbReference type="Proteomes" id="UP001281656">
    <property type="component" value="Unassembled WGS sequence"/>
</dbReference>
<dbReference type="PANTHER" id="PTHR33516:SF2">
    <property type="entry name" value="LEXA REPRESSOR-RELATED"/>
    <property type="match status" value="1"/>
</dbReference>
<dbReference type="InterPro" id="IPR006197">
    <property type="entry name" value="Peptidase_S24_LexA"/>
</dbReference>
<dbReference type="Pfam" id="PF00717">
    <property type="entry name" value="Peptidase_S24"/>
    <property type="match status" value="1"/>
</dbReference>
<evidence type="ECO:0000256" key="11">
    <source>
        <dbReference type="RuleBase" id="RU003991"/>
    </source>
</evidence>
<dbReference type="Pfam" id="PF00580">
    <property type="entry name" value="UvrD-helicase"/>
    <property type="match status" value="1"/>
</dbReference>